<feature type="region of interest" description="Disordered" evidence="1">
    <location>
        <begin position="1"/>
        <end position="67"/>
    </location>
</feature>
<dbReference type="RefSeq" id="WP_098461113.1">
    <property type="nucleotide sequence ID" value="NZ_PDJC01000001.1"/>
</dbReference>
<gene>
    <name evidence="3" type="ORF">ATK74_2281</name>
</gene>
<dbReference type="AlphaFoldDB" id="A0A2A9CTK0"/>
<feature type="compositionally biased region" description="Polar residues" evidence="1">
    <location>
        <begin position="91"/>
        <end position="106"/>
    </location>
</feature>
<evidence type="ECO:0000313" key="3">
    <source>
        <dbReference type="EMBL" id="PFG17708.1"/>
    </source>
</evidence>
<dbReference type="OrthoDB" id="3733716at2"/>
<name>A0A2A9CTK0_9ACTN</name>
<keyword evidence="2" id="KW-1133">Transmembrane helix</keyword>
<comment type="caution">
    <text evidence="3">The sequence shown here is derived from an EMBL/GenBank/DDBJ whole genome shotgun (WGS) entry which is preliminary data.</text>
</comment>
<keyword evidence="2" id="KW-0472">Membrane</keyword>
<organism evidence="3 4">
    <name type="scientific">Propionicimonas paludicola</name>
    <dbReference type="NCBI Taxonomy" id="185243"/>
    <lineage>
        <taxon>Bacteria</taxon>
        <taxon>Bacillati</taxon>
        <taxon>Actinomycetota</taxon>
        <taxon>Actinomycetes</taxon>
        <taxon>Propionibacteriales</taxon>
        <taxon>Nocardioidaceae</taxon>
        <taxon>Propionicimonas</taxon>
    </lineage>
</organism>
<feature type="transmembrane region" description="Helical" evidence="2">
    <location>
        <begin position="209"/>
        <end position="241"/>
    </location>
</feature>
<protein>
    <recommendedName>
        <fullName evidence="5">DUF4190 domain-containing protein</fullName>
    </recommendedName>
</protein>
<evidence type="ECO:0008006" key="5">
    <source>
        <dbReference type="Google" id="ProtNLM"/>
    </source>
</evidence>
<feature type="transmembrane region" description="Helical" evidence="2">
    <location>
        <begin position="166"/>
        <end position="188"/>
    </location>
</feature>
<dbReference type="EMBL" id="PDJC01000001">
    <property type="protein sequence ID" value="PFG17708.1"/>
    <property type="molecule type" value="Genomic_DNA"/>
</dbReference>
<feature type="region of interest" description="Disordered" evidence="1">
    <location>
        <begin position="81"/>
        <end position="138"/>
    </location>
</feature>
<evidence type="ECO:0000256" key="2">
    <source>
        <dbReference type="SAM" id="Phobius"/>
    </source>
</evidence>
<keyword evidence="2" id="KW-0812">Transmembrane</keyword>
<feature type="compositionally biased region" description="Polar residues" evidence="1">
    <location>
        <begin position="116"/>
        <end position="126"/>
    </location>
</feature>
<proteinExistence type="predicted"/>
<evidence type="ECO:0000313" key="4">
    <source>
        <dbReference type="Proteomes" id="UP000226079"/>
    </source>
</evidence>
<dbReference type="Proteomes" id="UP000226079">
    <property type="component" value="Unassembled WGS sequence"/>
</dbReference>
<reference evidence="3 4" key="1">
    <citation type="submission" date="2017-10" db="EMBL/GenBank/DDBJ databases">
        <title>Sequencing the genomes of 1000 actinobacteria strains.</title>
        <authorList>
            <person name="Klenk H.-P."/>
        </authorList>
    </citation>
    <scope>NUCLEOTIDE SEQUENCE [LARGE SCALE GENOMIC DNA]</scope>
    <source>
        <strain evidence="3 4">DSM 15597</strain>
    </source>
</reference>
<accession>A0A2A9CTK0</accession>
<evidence type="ECO:0000256" key="1">
    <source>
        <dbReference type="SAM" id="MobiDB-lite"/>
    </source>
</evidence>
<sequence length="242" mass="25566">MTDPTADSTPGAEATPPADDLTFPKFDEPTRVDPFSLPDSTQPDTSASSHLWDLPTPAAEPTTTSYPGLNYQAQAAYAQPTYPQPQLQPGPSASASTGYPNPTGYAQPTGYPQAPYGQSSGYSQPAQAGYPEPSGYAGYGQEMATQQQQPYGYGYPMAPDHPSSTVVLVLGLIGMFLFPLTAPVAWVMGSKARAEMKAYPGRWGSSGTLTVGWVLGLITSVIWLLMIGVIVLGVVGMAAFYR</sequence>
<keyword evidence="4" id="KW-1185">Reference proteome</keyword>
<feature type="compositionally biased region" description="Polar residues" evidence="1">
    <location>
        <begin position="38"/>
        <end position="49"/>
    </location>
</feature>